<organism evidence="2 3">
    <name type="scientific">Paenibacillus arenilitoris</name>
    <dbReference type="NCBI Taxonomy" id="2772299"/>
    <lineage>
        <taxon>Bacteria</taxon>
        <taxon>Bacillati</taxon>
        <taxon>Bacillota</taxon>
        <taxon>Bacilli</taxon>
        <taxon>Bacillales</taxon>
        <taxon>Paenibacillaceae</taxon>
        <taxon>Paenibacillus</taxon>
    </lineage>
</organism>
<gene>
    <name evidence="2" type="ORF">IDH41_13045</name>
</gene>
<accession>A0A927H7E4</accession>
<keyword evidence="3" id="KW-1185">Reference proteome</keyword>
<proteinExistence type="predicted"/>
<dbReference type="GO" id="GO:0047746">
    <property type="term" value="F:chlorophyllase activity"/>
    <property type="evidence" value="ECO:0007669"/>
    <property type="project" value="TreeGrafter"/>
</dbReference>
<dbReference type="AlphaFoldDB" id="A0A927H7E4"/>
<feature type="transmembrane region" description="Helical" evidence="1">
    <location>
        <begin position="130"/>
        <end position="153"/>
    </location>
</feature>
<dbReference type="Gene3D" id="3.40.50.1820">
    <property type="entry name" value="alpha/beta hydrolase"/>
    <property type="match status" value="1"/>
</dbReference>
<dbReference type="Proteomes" id="UP000632125">
    <property type="component" value="Unassembled WGS sequence"/>
</dbReference>
<feature type="transmembrane region" description="Helical" evidence="1">
    <location>
        <begin position="73"/>
        <end position="99"/>
    </location>
</feature>
<dbReference type="InterPro" id="IPR017395">
    <property type="entry name" value="Chlorophyllase-like"/>
</dbReference>
<feature type="transmembrane region" description="Helical" evidence="1">
    <location>
        <begin position="160"/>
        <end position="181"/>
    </location>
</feature>
<protein>
    <submittedName>
        <fullName evidence="2">Alpha/beta hydrolase</fullName>
    </submittedName>
</protein>
<dbReference type="EMBL" id="JACXIY010000015">
    <property type="protein sequence ID" value="MBD2869509.1"/>
    <property type="molecule type" value="Genomic_DNA"/>
</dbReference>
<dbReference type="RefSeq" id="WP_190861682.1">
    <property type="nucleotide sequence ID" value="NZ_JACXIY010000015.1"/>
</dbReference>
<keyword evidence="1" id="KW-0812">Transmembrane</keyword>
<name>A0A927H7E4_9BACL</name>
<keyword evidence="1" id="KW-0472">Membrane</keyword>
<dbReference type="PANTHER" id="PTHR33428:SF2">
    <property type="entry name" value="CHLOROPHYLLASE-2"/>
    <property type="match status" value="1"/>
</dbReference>
<evidence type="ECO:0000256" key="1">
    <source>
        <dbReference type="SAM" id="Phobius"/>
    </source>
</evidence>
<keyword evidence="2" id="KW-0378">Hydrolase</keyword>
<dbReference type="Pfam" id="PF07224">
    <property type="entry name" value="Chlorophyllase"/>
    <property type="match status" value="1"/>
</dbReference>
<evidence type="ECO:0000313" key="2">
    <source>
        <dbReference type="EMBL" id="MBD2869509.1"/>
    </source>
</evidence>
<evidence type="ECO:0000313" key="3">
    <source>
        <dbReference type="Proteomes" id="UP000632125"/>
    </source>
</evidence>
<reference evidence="2" key="1">
    <citation type="submission" date="2020-09" db="EMBL/GenBank/DDBJ databases">
        <title>A novel bacterium of genus Paenibacillus, isolated from South China Sea.</title>
        <authorList>
            <person name="Huang H."/>
            <person name="Mo K."/>
            <person name="Hu Y."/>
        </authorList>
    </citation>
    <scope>NUCLEOTIDE SEQUENCE</scope>
    <source>
        <strain evidence="2">IB182493</strain>
    </source>
</reference>
<comment type="caution">
    <text evidence="2">The sequence shown here is derived from an EMBL/GenBank/DDBJ whole genome shotgun (WGS) entry which is preliminary data.</text>
</comment>
<feature type="transmembrane region" description="Helical" evidence="1">
    <location>
        <begin position="39"/>
        <end position="61"/>
    </location>
</feature>
<sequence>MELTLQEPERQPEKAERKLKLLGRWLAGRYKLRSSRDTYVWRFASGGLMLLGSASMLTAALGMPTGLGALPDAVLFIGANLAAMGLSGYAASIVLSLVYVPVPRRFAAFMLYVGIETYLILYYAELGVFMSILLAAAYTLAGSAAGCLLALLLRSRMRPLGKAATALLAAGAAALVIAFGWPEPAGMPKRDPVPAEAAAEPLKLPNPSEPGTYAFASFTYGSGRDKHRSWFGEDVDVATASADASAYITKWPALKTYFWGFDQHALPINGRVWAPEGAGKHPIALIVHGNHLMEHFSDGGYAYLGELLASHGIIAVSVDENFLNYSVWSGIPNHDMKMRAWVLLKHLQQLQRLNEGTDNPLAGRIDFGSVALIGHSRGGQAVAMAADADRWFKEDRSLDGLEAVKIKSVVAIAPTDKRVDERSARLAGVNYLTLQGARDADVNNFYGDRQYGRTSFSMSAGLFKAALYIADANHSQFNTAWGKMDERLPGGLFLNRDGMLKGDEQREIAEVYVSAFLQATLLDKPGYRTLFRDYRTASRWLPDTGYTSRYEEAGFTEIARYDSSSGKTKLVNGGKAEAEGMSEWKIASAEDRDGNNKGTKGLELEWEKPGAEYELRLPAGAAERAGAMGDPNLVFSMANLERDLLAEAEAEAEGGMETAVALPPLPKVEVELSLADGRSKRLGLSEVLQPPAPAYTAFMSLPWLEKRMKNKKYKQPTEPVFQTFVVPIEDFGISASSADEISGITFRFESGQGKVMLDDIGFMP</sequence>
<feature type="transmembrane region" description="Helical" evidence="1">
    <location>
        <begin position="106"/>
        <end position="124"/>
    </location>
</feature>
<dbReference type="SUPFAM" id="SSF53474">
    <property type="entry name" value="alpha/beta-Hydrolases"/>
    <property type="match status" value="1"/>
</dbReference>
<dbReference type="GO" id="GO:0015996">
    <property type="term" value="P:chlorophyll catabolic process"/>
    <property type="evidence" value="ECO:0007669"/>
    <property type="project" value="TreeGrafter"/>
</dbReference>
<dbReference type="InterPro" id="IPR029058">
    <property type="entry name" value="AB_hydrolase_fold"/>
</dbReference>
<keyword evidence="1" id="KW-1133">Transmembrane helix</keyword>
<dbReference type="PANTHER" id="PTHR33428">
    <property type="entry name" value="CHLOROPHYLLASE-2, CHLOROPLASTIC"/>
    <property type="match status" value="1"/>
</dbReference>